<dbReference type="FunCoup" id="A0A6P7IFG2">
    <property type="interactions" value="483"/>
</dbReference>
<evidence type="ECO:0000256" key="3">
    <source>
        <dbReference type="PROSITE-ProRule" id="PRU00196"/>
    </source>
</evidence>
<feature type="signal peptide" evidence="4">
    <location>
        <begin position="1"/>
        <end position="22"/>
    </location>
</feature>
<organism evidence="6 7">
    <name type="scientific">Parambassis ranga</name>
    <name type="common">Indian glassy fish</name>
    <dbReference type="NCBI Taxonomy" id="210632"/>
    <lineage>
        <taxon>Eukaryota</taxon>
        <taxon>Metazoa</taxon>
        <taxon>Chordata</taxon>
        <taxon>Craniata</taxon>
        <taxon>Vertebrata</taxon>
        <taxon>Euteleostomi</taxon>
        <taxon>Actinopterygii</taxon>
        <taxon>Neopterygii</taxon>
        <taxon>Teleostei</taxon>
        <taxon>Neoteleostei</taxon>
        <taxon>Acanthomorphata</taxon>
        <taxon>Ovalentaria</taxon>
        <taxon>Ambassidae</taxon>
        <taxon>Parambassis</taxon>
    </lineage>
</organism>
<keyword evidence="6" id="KW-1185">Reference proteome</keyword>
<evidence type="ECO:0000259" key="5">
    <source>
        <dbReference type="PROSITE" id="PS50287"/>
    </source>
</evidence>
<dbReference type="FunFam" id="3.10.250.10:FF:000001">
    <property type="entry name" value="Lysyl oxidase 4 isoform X1"/>
    <property type="match status" value="1"/>
</dbReference>
<dbReference type="SUPFAM" id="SSF54695">
    <property type="entry name" value="POZ domain"/>
    <property type="match status" value="1"/>
</dbReference>
<protein>
    <submittedName>
        <fullName evidence="7">Galectin-3-binding protein B</fullName>
    </submittedName>
</protein>
<proteinExistence type="predicted"/>
<dbReference type="SMART" id="SM00875">
    <property type="entry name" value="BACK"/>
    <property type="match status" value="1"/>
</dbReference>
<dbReference type="InterPro" id="IPR001190">
    <property type="entry name" value="SRCR"/>
</dbReference>
<dbReference type="PANTHER" id="PTHR24410">
    <property type="entry name" value="HL07962P-RELATED"/>
    <property type="match status" value="1"/>
</dbReference>
<evidence type="ECO:0000256" key="1">
    <source>
        <dbReference type="ARBA" id="ARBA00022729"/>
    </source>
</evidence>
<evidence type="ECO:0000256" key="2">
    <source>
        <dbReference type="ARBA" id="ARBA00023157"/>
    </source>
</evidence>
<evidence type="ECO:0000313" key="6">
    <source>
        <dbReference type="Proteomes" id="UP000515145"/>
    </source>
</evidence>
<dbReference type="Gene3D" id="3.30.710.10">
    <property type="entry name" value="Potassium Channel Kv1.1, Chain A"/>
    <property type="match status" value="1"/>
</dbReference>
<feature type="disulfide bond" evidence="3">
    <location>
        <begin position="65"/>
        <end position="129"/>
    </location>
</feature>
<dbReference type="Pfam" id="PF00530">
    <property type="entry name" value="SRCR"/>
    <property type="match status" value="1"/>
</dbReference>
<name>A0A6P7IFG2_9TELE</name>
<feature type="disulfide bond" evidence="3">
    <location>
        <begin position="109"/>
        <end position="119"/>
    </location>
</feature>
<keyword evidence="1 4" id="KW-0732">Signal</keyword>
<keyword evidence="2 3" id="KW-1015">Disulfide bond</keyword>
<dbReference type="Gene3D" id="1.25.40.420">
    <property type="match status" value="1"/>
</dbReference>
<reference evidence="7" key="1">
    <citation type="submission" date="2025-08" db="UniProtKB">
        <authorList>
            <consortium name="RefSeq"/>
        </authorList>
    </citation>
    <scope>IDENTIFICATION</scope>
</reference>
<dbReference type="SUPFAM" id="SSF56487">
    <property type="entry name" value="SRCR-like"/>
    <property type="match status" value="1"/>
</dbReference>
<dbReference type="AlphaFoldDB" id="A0A6P7IFG2"/>
<dbReference type="RefSeq" id="XP_028266960.1">
    <property type="nucleotide sequence ID" value="XM_028411159.1"/>
</dbReference>
<feature type="chain" id="PRO_5028264631" evidence="4">
    <location>
        <begin position="23"/>
        <end position="597"/>
    </location>
</feature>
<sequence length="597" mass="67718">MLPQHNLQILWLLLLLYVSVNGFRFDMMFKKNPEPQEGDVRLSGSKRVSEGRVEVFHDGKWGTVCDDNWDLSEAQVVCRQLNFPGAKAVIIGRDFGQAPGPIWLDDMNCEGTENYLVQCELKGWGKTDCTHKEDAGVTCETGSDNVSISDSTVDHSITLSGDLGQIFDSGTGCDFLISVQSPTGNHQEDGTVETVETTICAHKLILSQLPDFSTSEGNATITVIQPCQPYFTSFIRYLYTHKMDVTFSSAMCLHWMASYFKVKQLMEDIGRLFPKTLPEDKSFDSQVSLYNYAVETQDLILEESCIQYLAWNYQNLTSSPAWNSVSVKLLTALLTCSELVVPDEYYVLQTVEGWITEKGSSISLQIQADLLSHIHFPMIPAEKLYELESSSPLYKAHENLYRENLLKAFQFNVLLFSNLQNSSKFNKEANEYRPRTYTAEPWSTAIDPSSKKEVVRTTYNAYNRRTPYNYGHPIMTSYSQTTTKSFSSPVHSSLVFQNRKITWEANVFKSQYECSNRGVTCESFPTARLAPINPFDTQSNVRYQNRLLLMCQGKYVCQVQSFKGNLASVNVNASQAFAYPCPDDQYTYHFVVRPVYM</sequence>
<dbReference type="PRINTS" id="PR00258">
    <property type="entry name" value="SPERACTRCPTR"/>
</dbReference>
<dbReference type="OrthoDB" id="25028at2759"/>
<dbReference type="Proteomes" id="UP000515145">
    <property type="component" value="Chromosome 8"/>
</dbReference>
<dbReference type="InterPro" id="IPR036772">
    <property type="entry name" value="SRCR-like_dom_sf"/>
</dbReference>
<dbReference type="InterPro" id="IPR011705">
    <property type="entry name" value="BACK"/>
</dbReference>
<dbReference type="Pfam" id="PF07707">
    <property type="entry name" value="BACK"/>
    <property type="match status" value="1"/>
</dbReference>
<evidence type="ECO:0000256" key="4">
    <source>
        <dbReference type="SAM" id="SignalP"/>
    </source>
</evidence>
<feature type="disulfide bond" evidence="3">
    <location>
        <begin position="78"/>
        <end position="139"/>
    </location>
</feature>
<dbReference type="CTD" id="405809"/>
<gene>
    <name evidence="7" type="primary">lgals3bp.1</name>
</gene>
<accession>A0A6P7IFG2</accession>
<dbReference type="GO" id="GO:0016020">
    <property type="term" value="C:membrane"/>
    <property type="evidence" value="ECO:0007669"/>
    <property type="project" value="InterPro"/>
</dbReference>
<dbReference type="InterPro" id="IPR051481">
    <property type="entry name" value="BTB-POZ/Galectin-3-binding"/>
</dbReference>
<dbReference type="InterPro" id="IPR011333">
    <property type="entry name" value="SKP1/BTB/POZ_sf"/>
</dbReference>
<evidence type="ECO:0000313" key="7">
    <source>
        <dbReference type="RefSeq" id="XP_028266960.1"/>
    </source>
</evidence>
<dbReference type="PROSITE" id="PS50287">
    <property type="entry name" value="SRCR_2"/>
    <property type="match status" value="1"/>
</dbReference>
<dbReference type="GeneID" id="114439309"/>
<dbReference type="Gene3D" id="3.10.250.10">
    <property type="entry name" value="SRCR-like domain"/>
    <property type="match status" value="1"/>
</dbReference>
<dbReference type="PANTHER" id="PTHR24410:SF16">
    <property type="entry name" value="GALECTIN-3-BINDING PROTEIN"/>
    <property type="match status" value="1"/>
</dbReference>
<dbReference type="InParanoid" id="A0A6P7IFG2"/>
<feature type="domain" description="SRCR" evidence="5">
    <location>
        <begin position="40"/>
        <end position="140"/>
    </location>
</feature>
<dbReference type="SMART" id="SM00202">
    <property type="entry name" value="SR"/>
    <property type="match status" value="1"/>
</dbReference>